<dbReference type="EMBL" id="BMAT01006452">
    <property type="protein sequence ID" value="GFS12929.1"/>
    <property type="molecule type" value="Genomic_DNA"/>
</dbReference>
<evidence type="ECO:0000313" key="2">
    <source>
        <dbReference type="EMBL" id="GFS12929.1"/>
    </source>
</evidence>
<feature type="region of interest" description="Disordered" evidence="1">
    <location>
        <begin position="43"/>
        <end position="62"/>
    </location>
</feature>
<gene>
    <name evidence="2" type="ORF">ElyMa_003123400</name>
</gene>
<name>A0AAV4IQV3_9GAST</name>
<sequence>MIDHHLNAVTLATRLTIASILLTSVMVHGLPLLSYGQDGLQDFPPSSSSSSSSSSASSGARGGSLKDEIAELAGLSPQDEAYLLALAMLVQNNRESHRSRSLFDNKAAAASPLSTGRHCLVCSSLSFYSSSSSSSSSFFFFFFFFFCRDEEVGRGKDFQKFNETALVTWSLMKKKWSFVLKKILKETNGHEMEL</sequence>
<organism evidence="2 3">
    <name type="scientific">Elysia marginata</name>
    <dbReference type="NCBI Taxonomy" id="1093978"/>
    <lineage>
        <taxon>Eukaryota</taxon>
        <taxon>Metazoa</taxon>
        <taxon>Spiralia</taxon>
        <taxon>Lophotrochozoa</taxon>
        <taxon>Mollusca</taxon>
        <taxon>Gastropoda</taxon>
        <taxon>Heterobranchia</taxon>
        <taxon>Euthyneura</taxon>
        <taxon>Panpulmonata</taxon>
        <taxon>Sacoglossa</taxon>
        <taxon>Placobranchoidea</taxon>
        <taxon>Plakobranchidae</taxon>
        <taxon>Elysia</taxon>
    </lineage>
</organism>
<reference evidence="2 3" key="1">
    <citation type="journal article" date="2021" name="Elife">
        <title>Chloroplast acquisition without the gene transfer in kleptoplastic sea slugs, Plakobranchus ocellatus.</title>
        <authorList>
            <person name="Maeda T."/>
            <person name="Takahashi S."/>
            <person name="Yoshida T."/>
            <person name="Shimamura S."/>
            <person name="Takaki Y."/>
            <person name="Nagai Y."/>
            <person name="Toyoda A."/>
            <person name="Suzuki Y."/>
            <person name="Arimoto A."/>
            <person name="Ishii H."/>
            <person name="Satoh N."/>
            <person name="Nishiyama T."/>
            <person name="Hasebe M."/>
            <person name="Maruyama T."/>
            <person name="Minagawa J."/>
            <person name="Obokata J."/>
            <person name="Shigenobu S."/>
        </authorList>
    </citation>
    <scope>NUCLEOTIDE SEQUENCE [LARGE SCALE GENOMIC DNA]</scope>
</reference>
<comment type="caution">
    <text evidence="2">The sequence shown here is derived from an EMBL/GenBank/DDBJ whole genome shotgun (WGS) entry which is preliminary data.</text>
</comment>
<dbReference type="Proteomes" id="UP000762676">
    <property type="component" value="Unassembled WGS sequence"/>
</dbReference>
<dbReference type="AlphaFoldDB" id="A0AAV4IQV3"/>
<feature type="compositionally biased region" description="Low complexity" evidence="1">
    <location>
        <begin position="46"/>
        <end position="59"/>
    </location>
</feature>
<evidence type="ECO:0000313" key="3">
    <source>
        <dbReference type="Proteomes" id="UP000762676"/>
    </source>
</evidence>
<accession>A0AAV4IQV3</accession>
<protein>
    <submittedName>
        <fullName evidence="2">Uncharacterized protein</fullName>
    </submittedName>
</protein>
<proteinExistence type="predicted"/>
<keyword evidence="3" id="KW-1185">Reference proteome</keyword>
<evidence type="ECO:0000256" key="1">
    <source>
        <dbReference type="SAM" id="MobiDB-lite"/>
    </source>
</evidence>